<keyword evidence="1" id="KW-0732">Signal</keyword>
<gene>
    <name evidence="2" type="ORF">RSO01_93130</name>
</gene>
<keyword evidence="3" id="KW-1185">Reference proteome</keyword>
<feature type="chain" id="PRO_5022213355" evidence="1">
    <location>
        <begin position="27"/>
        <end position="422"/>
    </location>
</feature>
<proteinExistence type="predicted"/>
<evidence type="ECO:0000256" key="1">
    <source>
        <dbReference type="SAM" id="SignalP"/>
    </source>
</evidence>
<evidence type="ECO:0000313" key="3">
    <source>
        <dbReference type="Proteomes" id="UP000321058"/>
    </source>
</evidence>
<organism evidence="2 3">
    <name type="scientific">Reyranella soli</name>
    <dbReference type="NCBI Taxonomy" id="1230389"/>
    <lineage>
        <taxon>Bacteria</taxon>
        <taxon>Pseudomonadati</taxon>
        <taxon>Pseudomonadota</taxon>
        <taxon>Alphaproteobacteria</taxon>
        <taxon>Hyphomicrobiales</taxon>
        <taxon>Reyranellaceae</taxon>
        <taxon>Reyranella</taxon>
    </lineage>
</organism>
<dbReference type="EMBL" id="BKAJ01000319">
    <property type="protein sequence ID" value="GEP62147.1"/>
    <property type="molecule type" value="Genomic_DNA"/>
</dbReference>
<dbReference type="OrthoDB" id="6371473at2"/>
<dbReference type="Proteomes" id="UP000321058">
    <property type="component" value="Unassembled WGS sequence"/>
</dbReference>
<sequence>MARRGFWRTLVLLVGLSLFATVPAQAQNGLQRFEKEIKPQLEFKSLTYDKAAPLGDKGFTLSNVVAVVPASVTGGKDSTVKIEKVTVEEIDFDRMKDSGKKDEIPLFAKLKIEGMTGDDDLSGMLESFGIPKAPVDLALDYRLNAADKVLTISKLEMGLQGQGTLSLSLVLDGVSDKASEAAGAKDTASLRSASLVYTDVGLLSQLVPAVAKQQGMAADAMVAMAVAPIGAFATGKGPGTVKALDALASFIADWKKPKGPITISVTPAKSASINDLDKIEQPNALTDIFGLKIEYAGTRAGAAGGVAPSTGGQSAAAAAPPADKTMTGAEAWLTIIGNTVTGKVDGEVIFEHYRKDGTLALLEGSEITKGKWSLEGERVCFKYPDEDKDCQTITRTGDEVTFKRKDKSGYKLKVLQGNPKNL</sequence>
<dbReference type="AlphaFoldDB" id="A0A512NT61"/>
<feature type="signal peptide" evidence="1">
    <location>
        <begin position="1"/>
        <end position="26"/>
    </location>
</feature>
<dbReference type="RefSeq" id="WP_147157406.1">
    <property type="nucleotide sequence ID" value="NZ_BKAJ01000319.1"/>
</dbReference>
<comment type="caution">
    <text evidence="2">The sequence shown here is derived from an EMBL/GenBank/DDBJ whole genome shotgun (WGS) entry which is preliminary data.</text>
</comment>
<accession>A0A512NT61</accession>
<evidence type="ECO:0000313" key="2">
    <source>
        <dbReference type="EMBL" id="GEP62147.1"/>
    </source>
</evidence>
<protein>
    <submittedName>
        <fullName evidence="2">Uncharacterized protein</fullName>
    </submittedName>
</protein>
<name>A0A512NT61_9HYPH</name>
<reference evidence="2 3" key="1">
    <citation type="submission" date="2019-07" db="EMBL/GenBank/DDBJ databases">
        <title>Whole genome shotgun sequence of Reyranella soli NBRC 108950.</title>
        <authorList>
            <person name="Hosoyama A."/>
            <person name="Uohara A."/>
            <person name="Ohji S."/>
            <person name="Ichikawa N."/>
        </authorList>
    </citation>
    <scope>NUCLEOTIDE SEQUENCE [LARGE SCALE GENOMIC DNA]</scope>
    <source>
        <strain evidence="2 3">NBRC 108950</strain>
    </source>
</reference>